<feature type="signal peptide" evidence="1">
    <location>
        <begin position="1"/>
        <end position="23"/>
    </location>
</feature>
<evidence type="ECO:0000313" key="2">
    <source>
        <dbReference type="EMBL" id="CCO23613.1"/>
    </source>
</evidence>
<dbReference type="OrthoDB" id="5513101at2"/>
<protein>
    <submittedName>
        <fullName evidence="2">Uncharacterized protein</fullName>
    </submittedName>
</protein>
<name>L0RA02_9BACT</name>
<evidence type="ECO:0000313" key="3">
    <source>
        <dbReference type="Proteomes" id="UP000010808"/>
    </source>
</evidence>
<feature type="chain" id="PRO_5003947733" evidence="1">
    <location>
        <begin position="24"/>
        <end position="139"/>
    </location>
</feature>
<keyword evidence="1" id="KW-0732">Signal</keyword>
<organism evidence="2 3">
    <name type="scientific">Maridesulfovibrio hydrothermalis AM13 = DSM 14728</name>
    <dbReference type="NCBI Taxonomy" id="1121451"/>
    <lineage>
        <taxon>Bacteria</taxon>
        <taxon>Pseudomonadati</taxon>
        <taxon>Thermodesulfobacteriota</taxon>
        <taxon>Desulfovibrionia</taxon>
        <taxon>Desulfovibrionales</taxon>
        <taxon>Desulfovibrionaceae</taxon>
        <taxon>Maridesulfovibrio</taxon>
    </lineage>
</organism>
<gene>
    <name evidence="2" type="ORF">DESAM_21336</name>
</gene>
<accession>L0RA02</accession>
<dbReference type="eggNOG" id="ENOG50317WW">
    <property type="taxonomic scope" value="Bacteria"/>
</dbReference>
<evidence type="ECO:0000256" key="1">
    <source>
        <dbReference type="SAM" id="SignalP"/>
    </source>
</evidence>
<dbReference type="HOGENOM" id="CLU_1841863_0_0_7"/>
<dbReference type="AlphaFoldDB" id="L0RA02"/>
<proteinExistence type="predicted"/>
<dbReference type="Proteomes" id="UP000010808">
    <property type="component" value="Chromosome"/>
</dbReference>
<dbReference type="RefSeq" id="WP_015336216.1">
    <property type="nucleotide sequence ID" value="NC_020055.1"/>
</dbReference>
<reference evidence="2 3" key="1">
    <citation type="submission" date="2012-10" db="EMBL/GenBank/DDBJ databases">
        <authorList>
            <person name="Genoscope - CEA"/>
        </authorList>
    </citation>
    <scope>NUCLEOTIDE SEQUENCE [LARGE SCALE GENOMIC DNA]</scope>
    <source>
        <strain evidence="3">AM13 / DSM 14728</strain>
    </source>
</reference>
<dbReference type="KEGG" id="dhy:DESAM_21336"/>
<dbReference type="PATRIC" id="fig|1121451.3.peg.1581"/>
<keyword evidence="3" id="KW-1185">Reference proteome</keyword>
<dbReference type="EMBL" id="FO203522">
    <property type="protein sequence ID" value="CCO23613.1"/>
    <property type="molecule type" value="Genomic_DNA"/>
</dbReference>
<sequence length="139" mass="15638">MKIAHKLLISIFLCILSTSAAYASSPAGKAELSDFQIFAKAWVNKLNRSHIKGIDHMEILLKPDGKYLARYHAIEPSTIKCIVKKTSSERKGLVGLLKYIETIYESTGKTPQEARDNKFNPVKNIRITEIFSNSGKGWR</sequence>